<keyword evidence="3" id="KW-1185">Reference proteome</keyword>
<reference evidence="2 3" key="1">
    <citation type="submission" date="2022-05" db="EMBL/GenBank/DDBJ databases">
        <authorList>
            <consortium name="Genoscope - CEA"/>
            <person name="William W."/>
        </authorList>
    </citation>
    <scope>NUCLEOTIDE SEQUENCE [LARGE SCALE GENOMIC DNA]</scope>
</reference>
<evidence type="ECO:0000313" key="2">
    <source>
        <dbReference type="EMBL" id="CAH3045776.1"/>
    </source>
</evidence>
<sequence length="213" mass="25740">MDTFIAGLNLYLRPVFSVQKFIFALRKQSFPQVILEILQFQISEFHFPGFKHKTCDKSFLPRDIENVTKANMRLDLLLMVSCVLLVFSMALGEFSDEPMIYSWCRMNLSYFITSPLRKRVKHRQGKKSWPWSDDDNERLWPWQRDVKDEQDKRIWPWQGSNDAKKDERVWPWQRDAAKKDATDERFWPWQRDDKKDDRLWPWKSDTEKETAGE</sequence>
<proteinExistence type="predicted"/>
<evidence type="ECO:0000256" key="1">
    <source>
        <dbReference type="SAM" id="MobiDB-lite"/>
    </source>
</evidence>
<feature type="region of interest" description="Disordered" evidence="1">
    <location>
        <begin position="153"/>
        <end position="186"/>
    </location>
</feature>
<evidence type="ECO:0000313" key="3">
    <source>
        <dbReference type="Proteomes" id="UP001159428"/>
    </source>
</evidence>
<feature type="compositionally biased region" description="Basic and acidic residues" evidence="1">
    <location>
        <begin position="162"/>
        <end position="186"/>
    </location>
</feature>
<dbReference type="AlphaFoldDB" id="A0AAU9W757"/>
<gene>
    <name evidence="2" type="ORF">PMEA_00032882</name>
</gene>
<accession>A0AAU9W757</accession>
<name>A0AAU9W757_9CNID</name>
<comment type="caution">
    <text evidence="2">The sequence shown here is derived from an EMBL/GenBank/DDBJ whole genome shotgun (WGS) entry which is preliminary data.</text>
</comment>
<dbReference type="Proteomes" id="UP001159428">
    <property type="component" value="Unassembled WGS sequence"/>
</dbReference>
<organism evidence="2 3">
    <name type="scientific">Pocillopora meandrina</name>
    <dbReference type="NCBI Taxonomy" id="46732"/>
    <lineage>
        <taxon>Eukaryota</taxon>
        <taxon>Metazoa</taxon>
        <taxon>Cnidaria</taxon>
        <taxon>Anthozoa</taxon>
        <taxon>Hexacorallia</taxon>
        <taxon>Scleractinia</taxon>
        <taxon>Astrocoeniina</taxon>
        <taxon>Pocilloporidae</taxon>
        <taxon>Pocillopora</taxon>
    </lineage>
</organism>
<protein>
    <submittedName>
        <fullName evidence="2">Uncharacterized protein</fullName>
    </submittedName>
</protein>
<dbReference type="EMBL" id="CALNXJ010000008">
    <property type="protein sequence ID" value="CAH3045776.1"/>
    <property type="molecule type" value="Genomic_DNA"/>
</dbReference>